<reference evidence="1" key="3">
    <citation type="submission" date="2025-09" db="UniProtKB">
        <authorList>
            <consortium name="Ensembl"/>
        </authorList>
    </citation>
    <scope>IDENTIFICATION</scope>
</reference>
<organism evidence="1">
    <name type="scientific">Ovis aries</name>
    <name type="common">Sheep</name>
    <dbReference type="NCBI Taxonomy" id="9940"/>
    <lineage>
        <taxon>Eukaryota</taxon>
        <taxon>Metazoa</taxon>
        <taxon>Chordata</taxon>
        <taxon>Craniata</taxon>
        <taxon>Vertebrata</taxon>
        <taxon>Euteleostomi</taxon>
        <taxon>Mammalia</taxon>
        <taxon>Eutheria</taxon>
        <taxon>Laurasiatheria</taxon>
        <taxon>Artiodactyla</taxon>
        <taxon>Ruminantia</taxon>
        <taxon>Pecora</taxon>
        <taxon>Bovidae</taxon>
        <taxon>Caprinae</taxon>
        <taxon>Ovis</taxon>
    </lineage>
</organism>
<sequence>DRGEKERPLAQLNTFKQEKRAVRGRNLLQGQDHDQPVPWKVQFNWGNVNQSSNQCRTPIKGSTSSWTNMAAFARGKICWWMSAMTALSDTKQDCRGYCLSSSWGAQ</sequence>
<evidence type="ECO:0000313" key="1">
    <source>
        <dbReference type="Ensembl" id="ENSOARP00020040463.1"/>
    </source>
</evidence>
<reference evidence="1" key="2">
    <citation type="submission" date="2025-08" db="UniProtKB">
        <authorList>
            <consortium name="Ensembl"/>
        </authorList>
    </citation>
    <scope>IDENTIFICATION</scope>
</reference>
<dbReference type="Ensembl" id="ENSOART00020053046.1">
    <property type="protein sequence ID" value="ENSOARP00020040463.1"/>
    <property type="gene ID" value="ENSOARG00020032533.1"/>
</dbReference>
<protein>
    <submittedName>
        <fullName evidence="1">Uncharacterized protein</fullName>
    </submittedName>
</protein>
<name>A0AC11D6H0_SHEEP</name>
<reference evidence="1" key="1">
    <citation type="submission" date="2020-11" db="EMBL/GenBank/DDBJ databases">
        <authorList>
            <person name="Davenport K.M."/>
            <person name="Bickhart D.M."/>
            <person name="Smith T.P.L."/>
            <person name="Murdoch B.M."/>
            <person name="Rosen B.D."/>
        </authorList>
    </citation>
    <scope>NUCLEOTIDE SEQUENCE [LARGE SCALE GENOMIC DNA]</scope>
    <source>
        <strain evidence="1">OAR_USU_Benz2616</strain>
    </source>
</reference>
<proteinExistence type="predicted"/>
<accession>A0AC11D6H0</accession>